<gene>
    <name evidence="3" type="ORF">MIMGU_mgv1a023387mg</name>
</gene>
<dbReference type="PANTHER" id="PTHR33915">
    <property type="entry name" value="OSJNBA0033G05.11 PROTEIN"/>
    <property type="match status" value="1"/>
</dbReference>
<proteinExistence type="predicted"/>
<dbReference type="PANTHER" id="PTHR33915:SF1">
    <property type="entry name" value="OS04G0644100 PROTEIN"/>
    <property type="match status" value="1"/>
</dbReference>
<keyword evidence="4" id="KW-1185">Reference proteome</keyword>
<dbReference type="eggNOG" id="ENOG502SQWU">
    <property type="taxonomic scope" value="Eukaryota"/>
</dbReference>
<dbReference type="InterPro" id="IPR013761">
    <property type="entry name" value="SAM/pointed_sf"/>
</dbReference>
<dbReference type="OrthoDB" id="1887912at2759"/>
<accession>A0A022Q9K4</accession>
<dbReference type="Gene3D" id="1.10.150.50">
    <property type="entry name" value="Transcription Factor, Ets-1"/>
    <property type="match status" value="1"/>
</dbReference>
<dbReference type="Pfam" id="PF07647">
    <property type="entry name" value="SAM_2"/>
    <property type="match status" value="1"/>
</dbReference>
<dbReference type="InterPro" id="IPR001660">
    <property type="entry name" value="SAM"/>
</dbReference>
<sequence length="222" mass="25171">MEWFTWLSQTGLEPPLIYEYALTFANNELVEDDIPYLSHEFLQSMGISTAKHRLEILKLASSSTKKINRGRKIADPVLWFVFAMKRTKNYVSGRIHALLTARRRESSNPALSVVPPMRCHSLRWKVAMLQRSKRVAVKANNNNKQRELPVSRNDRSPRFVVDGDCGILMLTNGGDPQSPDSSPSSRWAGSEGLANNAWNSSFSSSTEEIIKWDSMFQNLKPT</sequence>
<name>A0A022Q9K4_ERYGU</name>
<dbReference type="SUPFAM" id="SSF47769">
    <property type="entry name" value="SAM/Pointed domain"/>
    <property type="match status" value="1"/>
</dbReference>
<dbReference type="Proteomes" id="UP000030748">
    <property type="component" value="Unassembled WGS sequence"/>
</dbReference>
<dbReference type="PhylomeDB" id="A0A022Q9K4"/>
<evidence type="ECO:0000313" key="3">
    <source>
        <dbReference type="EMBL" id="EYU24626.1"/>
    </source>
</evidence>
<protein>
    <recommendedName>
        <fullName evidence="2">SAM domain-containing protein</fullName>
    </recommendedName>
</protein>
<dbReference type="AlphaFoldDB" id="A0A022Q9K4"/>
<feature type="domain" description="SAM" evidence="2">
    <location>
        <begin position="6"/>
        <end position="58"/>
    </location>
</feature>
<reference evidence="3 4" key="1">
    <citation type="journal article" date="2013" name="Proc. Natl. Acad. Sci. U.S.A.">
        <title>Fine-scale variation in meiotic recombination in Mimulus inferred from population shotgun sequencing.</title>
        <authorList>
            <person name="Hellsten U."/>
            <person name="Wright K.M."/>
            <person name="Jenkins J."/>
            <person name="Shu S."/>
            <person name="Yuan Y."/>
            <person name="Wessler S.R."/>
            <person name="Schmutz J."/>
            <person name="Willis J.H."/>
            <person name="Rokhsar D.S."/>
        </authorList>
    </citation>
    <scope>NUCLEOTIDE SEQUENCE [LARGE SCALE GENOMIC DNA]</scope>
    <source>
        <strain evidence="4">cv. DUN x IM62</strain>
    </source>
</reference>
<evidence type="ECO:0000259" key="2">
    <source>
        <dbReference type="Pfam" id="PF07647"/>
    </source>
</evidence>
<dbReference type="CDD" id="cd09487">
    <property type="entry name" value="SAM_superfamily"/>
    <property type="match status" value="1"/>
</dbReference>
<evidence type="ECO:0000313" key="4">
    <source>
        <dbReference type="Proteomes" id="UP000030748"/>
    </source>
</evidence>
<feature type="region of interest" description="Disordered" evidence="1">
    <location>
        <begin position="171"/>
        <end position="190"/>
    </location>
</feature>
<dbReference type="STRING" id="4155.A0A022Q9K4"/>
<dbReference type="EMBL" id="KI632119">
    <property type="protein sequence ID" value="EYU24626.1"/>
    <property type="molecule type" value="Genomic_DNA"/>
</dbReference>
<dbReference type="KEGG" id="egt:105972420"/>
<feature type="compositionally biased region" description="Low complexity" evidence="1">
    <location>
        <begin position="175"/>
        <end position="185"/>
    </location>
</feature>
<evidence type="ECO:0000256" key="1">
    <source>
        <dbReference type="SAM" id="MobiDB-lite"/>
    </source>
</evidence>
<dbReference type="OMA" id="EDGYWST"/>
<organism evidence="3 4">
    <name type="scientific">Erythranthe guttata</name>
    <name type="common">Yellow monkey flower</name>
    <name type="synonym">Mimulus guttatus</name>
    <dbReference type="NCBI Taxonomy" id="4155"/>
    <lineage>
        <taxon>Eukaryota</taxon>
        <taxon>Viridiplantae</taxon>
        <taxon>Streptophyta</taxon>
        <taxon>Embryophyta</taxon>
        <taxon>Tracheophyta</taxon>
        <taxon>Spermatophyta</taxon>
        <taxon>Magnoliopsida</taxon>
        <taxon>eudicotyledons</taxon>
        <taxon>Gunneridae</taxon>
        <taxon>Pentapetalae</taxon>
        <taxon>asterids</taxon>
        <taxon>lamiids</taxon>
        <taxon>Lamiales</taxon>
        <taxon>Phrymaceae</taxon>
        <taxon>Erythranthe</taxon>
    </lineage>
</organism>